<dbReference type="Proteomes" id="UP000005561">
    <property type="component" value="Unassembled WGS sequence"/>
</dbReference>
<dbReference type="EMBL" id="ACCL02000012">
    <property type="protein sequence ID" value="EET60240.1"/>
    <property type="molecule type" value="Genomic_DNA"/>
</dbReference>
<evidence type="ECO:0000313" key="1">
    <source>
        <dbReference type="EMBL" id="EET60240.1"/>
    </source>
</evidence>
<protein>
    <submittedName>
        <fullName evidence="1">Uncharacterized protein</fullName>
    </submittedName>
</protein>
<name>C6LGP0_9FIRM</name>
<organism evidence="1 2">
    <name type="scientific">Marvinbryantia formatexigens DSM 14469</name>
    <dbReference type="NCBI Taxonomy" id="478749"/>
    <lineage>
        <taxon>Bacteria</taxon>
        <taxon>Bacillati</taxon>
        <taxon>Bacillota</taxon>
        <taxon>Clostridia</taxon>
        <taxon>Lachnospirales</taxon>
        <taxon>Lachnospiraceae</taxon>
        <taxon>Marvinbryantia</taxon>
    </lineage>
</organism>
<comment type="caution">
    <text evidence="1">The sequence shown here is derived from an EMBL/GenBank/DDBJ whole genome shotgun (WGS) entry which is preliminary data.</text>
</comment>
<gene>
    <name evidence="1" type="ORF">BRYFOR_07800</name>
</gene>
<dbReference type="AlphaFoldDB" id="C6LGP0"/>
<accession>C6LGP0</accession>
<proteinExistence type="predicted"/>
<keyword evidence="2" id="KW-1185">Reference proteome</keyword>
<evidence type="ECO:0000313" key="2">
    <source>
        <dbReference type="Proteomes" id="UP000005561"/>
    </source>
</evidence>
<reference evidence="1" key="1">
    <citation type="submission" date="2009-07" db="EMBL/GenBank/DDBJ databases">
        <authorList>
            <person name="Weinstock G."/>
            <person name="Sodergren E."/>
            <person name="Clifton S."/>
            <person name="Fulton L."/>
            <person name="Fulton B."/>
            <person name="Courtney L."/>
            <person name="Fronick C."/>
            <person name="Harrison M."/>
            <person name="Strong C."/>
            <person name="Farmer C."/>
            <person name="Delahaunty K."/>
            <person name="Markovic C."/>
            <person name="Hall O."/>
            <person name="Minx P."/>
            <person name="Tomlinson C."/>
            <person name="Mitreva M."/>
            <person name="Nelson J."/>
            <person name="Hou S."/>
            <person name="Wollam A."/>
            <person name="Pepin K.H."/>
            <person name="Johnson M."/>
            <person name="Bhonagiri V."/>
            <person name="Nash W.E."/>
            <person name="Warren W."/>
            <person name="Chinwalla A."/>
            <person name="Mardis E.R."/>
            <person name="Wilson R.K."/>
        </authorList>
    </citation>
    <scope>NUCLEOTIDE SEQUENCE [LARGE SCALE GENOMIC DNA]</scope>
    <source>
        <strain evidence="1">DSM 14469</strain>
    </source>
</reference>
<sequence>MLPDVPYCRGISGIGRITDRAAHPVVEGQQTGRRGASGIRRTVYSAGSSASGICTFSGRKHTLNKKGVLWDIQIMWAWQARLLTFPEEITAAAR</sequence>